<evidence type="ECO:0000313" key="7">
    <source>
        <dbReference type="Proteomes" id="UP001521209"/>
    </source>
</evidence>
<dbReference type="SMART" id="SM00866">
    <property type="entry name" value="UTRA"/>
    <property type="match status" value="1"/>
</dbReference>
<dbReference type="InterPro" id="IPR028978">
    <property type="entry name" value="Chorismate_lyase_/UTRA_dom_sf"/>
</dbReference>
<protein>
    <recommendedName>
        <fullName evidence="4">Histidine utilization repressor</fullName>
    </recommendedName>
</protein>
<feature type="domain" description="HTH gntR-type" evidence="5">
    <location>
        <begin position="14"/>
        <end position="82"/>
    </location>
</feature>
<name>A0ABS9DWT2_9PROT</name>
<gene>
    <name evidence="6" type="primary">hutC</name>
    <name evidence="6" type="ORF">L2A60_08170</name>
</gene>
<keyword evidence="1" id="KW-0805">Transcription regulation</keyword>
<dbReference type="Gene3D" id="3.40.1410.10">
    <property type="entry name" value="Chorismate lyase-like"/>
    <property type="match status" value="1"/>
</dbReference>
<evidence type="ECO:0000313" key="6">
    <source>
        <dbReference type="EMBL" id="MCF3946655.1"/>
    </source>
</evidence>
<organism evidence="6 7">
    <name type="scientific">Acidiphilium iwatense</name>
    <dbReference type="NCBI Taxonomy" id="768198"/>
    <lineage>
        <taxon>Bacteria</taxon>
        <taxon>Pseudomonadati</taxon>
        <taxon>Pseudomonadota</taxon>
        <taxon>Alphaproteobacteria</taxon>
        <taxon>Acetobacterales</taxon>
        <taxon>Acidocellaceae</taxon>
        <taxon>Acidiphilium</taxon>
    </lineage>
</organism>
<dbReference type="Pfam" id="PF00392">
    <property type="entry name" value="GntR"/>
    <property type="match status" value="1"/>
</dbReference>
<dbReference type="InterPro" id="IPR036390">
    <property type="entry name" value="WH_DNA-bd_sf"/>
</dbReference>
<dbReference type="PANTHER" id="PTHR44846">
    <property type="entry name" value="MANNOSYL-D-GLYCERATE TRANSPORT/METABOLISM SYSTEM REPRESSOR MNGR-RELATED"/>
    <property type="match status" value="1"/>
</dbReference>
<dbReference type="InterPro" id="IPR011663">
    <property type="entry name" value="UTRA"/>
</dbReference>
<dbReference type="EMBL" id="JAKGBZ010000012">
    <property type="protein sequence ID" value="MCF3946655.1"/>
    <property type="molecule type" value="Genomic_DNA"/>
</dbReference>
<evidence type="ECO:0000259" key="5">
    <source>
        <dbReference type="PROSITE" id="PS50949"/>
    </source>
</evidence>
<dbReference type="InterPro" id="IPR000524">
    <property type="entry name" value="Tscrpt_reg_HTH_GntR"/>
</dbReference>
<dbReference type="PANTHER" id="PTHR44846:SF16">
    <property type="entry name" value="TRANSCRIPTIONAL REGULATOR PHNF-RELATED"/>
    <property type="match status" value="1"/>
</dbReference>
<dbReference type="NCBIfam" id="TIGR02018">
    <property type="entry name" value="his_ut_repres"/>
    <property type="match status" value="1"/>
</dbReference>
<evidence type="ECO:0000256" key="2">
    <source>
        <dbReference type="ARBA" id="ARBA00023125"/>
    </source>
</evidence>
<dbReference type="InterPro" id="IPR010248">
    <property type="entry name" value="His_ut_repres"/>
</dbReference>
<dbReference type="Proteomes" id="UP001521209">
    <property type="component" value="Unassembled WGS sequence"/>
</dbReference>
<keyword evidence="2" id="KW-0238">DNA-binding</keyword>
<proteinExistence type="predicted"/>
<keyword evidence="3" id="KW-0804">Transcription</keyword>
<dbReference type="InterPro" id="IPR036388">
    <property type="entry name" value="WH-like_DNA-bd_sf"/>
</dbReference>
<dbReference type="PRINTS" id="PR00035">
    <property type="entry name" value="HTHGNTR"/>
</dbReference>
<accession>A0ABS9DWT2</accession>
<dbReference type="InterPro" id="IPR050679">
    <property type="entry name" value="Bact_HTH_transcr_reg"/>
</dbReference>
<dbReference type="SUPFAM" id="SSF46785">
    <property type="entry name" value="Winged helix' DNA-binding domain"/>
    <property type="match status" value="1"/>
</dbReference>
<dbReference type="Pfam" id="PF07702">
    <property type="entry name" value="UTRA"/>
    <property type="match status" value="1"/>
</dbReference>
<dbReference type="CDD" id="cd07377">
    <property type="entry name" value="WHTH_GntR"/>
    <property type="match status" value="1"/>
</dbReference>
<reference evidence="6 7" key="1">
    <citation type="submission" date="2022-01" db="EMBL/GenBank/DDBJ databases">
        <authorList>
            <person name="Won M."/>
            <person name="Kim S.-J."/>
            <person name="Kwon S.-W."/>
        </authorList>
    </citation>
    <scope>NUCLEOTIDE SEQUENCE [LARGE SCALE GENOMIC DNA]</scope>
    <source>
        <strain evidence="6 7">KCTC 23505</strain>
    </source>
</reference>
<sequence>MTDNVTDPAFGKPRPLYEQVKRNIAARVAAGDWGAGARLPSEHELTAHFGVSRMTVHRALRELSTEGVVSRIQGVGTFAAERRPRQEFLRIHDIAEDITARGHTHRMRLIALEAVRATPTQAIGFELRPGAKIFHSTVLHFEDDVPVQLEDRFVSPKFAPDYLNADFSRETTARYLLRLGPATEIEHTAYAATPAPAVRALLEFGPADDAACLVLLRRTWSNGISATQSEFIYPGSRYSLGSRASTVITA</sequence>
<dbReference type="SMART" id="SM00345">
    <property type="entry name" value="HTH_GNTR"/>
    <property type="match status" value="1"/>
</dbReference>
<comment type="caution">
    <text evidence="6">The sequence shown here is derived from an EMBL/GenBank/DDBJ whole genome shotgun (WGS) entry which is preliminary data.</text>
</comment>
<dbReference type="Gene3D" id="1.10.10.10">
    <property type="entry name" value="Winged helix-like DNA-binding domain superfamily/Winged helix DNA-binding domain"/>
    <property type="match status" value="1"/>
</dbReference>
<dbReference type="SUPFAM" id="SSF64288">
    <property type="entry name" value="Chorismate lyase-like"/>
    <property type="match status" value="1"/>
</dbReference>
<dbReference type="PROSITE" id="PS50949">
    <property type="entry name" value="HTH_GNTR"/>
    <property type="match status" value="1"/>
</dbReference>
<keyword evidence="7" id="KW-1185">Reference proteome</keyword>
<evidence type="ECO:0000256" key="3">
    <source>
        <dbReference type="ARBA" id="ARBA00023163"/>
    </source>
</evidence>
<dbReference type="RefSeq" id="WP_235703890.1">
    <property type="nucleotide sequence ID" value="NZ_JAKGBZ010000012.1"/>
</dbReference>
<evidence type="ECO:0000256" key="4">
    <source>
        <dbReference type="NCBIfam" id="TIGR02018"/>
    </source>
</evidence>
<evidence type="ECO:0000256" key="1">
    <source>
        <dbReference type="ARBA" id="ARBA00023015"/>
    </source>
</evidence>